<accession>A0AA89B3J4</accession>
<dbReference type="AlphaFoldDB" id="A0AA89B3J4"/>
<name>A0AA89B3J4_9ASTE</name>
<keyword evidence="2" id="KW-1185">Reference proteome</keyword>
<evidence type="ECO:0000313" key="1">
    <source>
        <dbReference type="EMBL" id="KAK3020611.1"/>
    </source>
</evidence>
<sequence length="153" mass="16867">MEGEMAILHDMTYHDFDDQVKIVLASMVAHNYIRKNGCFDIAFDIAEQERYSPNDANGRYDNNEGGTLSTGESNVRPTVYLASSIAELNLFSSAAEQLPSSTTRSSEGLISQKIDLTTSSTCFKRVSTMVIIKEVTGSMLWIPLVTTGAEIWS</sequence>
<gene>
    <name evidence="1" type="ORF">RJ639_047832</name>
</gene>
<reference evidence="1" key="1">
    <citation type="submission" date="2022-12" db="EMBL/GenBank/DDBJ databases">
        <title>Draft genome assemblies for two species of Escallonia (Escalloniales).</title>
        <authorList>
            <person name="Chanderbali A."/>
            <person name="Dervinis C."/>
            <person name="Anghel I."/>
            <person name="Soltis D."/>
            <person name="Soltis P."/>
            <person name="Zapata F."/>
        </authorList>
    </citation>
    <scope>NUCLEOTIDE SEQUENCE</scope>
    <source>
        <strain evidence="1">UCBG64.0493</strain>
        <tissue evidence="1">Leaf</tissue>
    </source>
</reference>
<dbReference type="Proteomes" id="UP001188597">
    <property type="component" value="Unassembled WGS sequence"/>
</dbReference>
<evidence type="ECO:0000313" key="2">
    <source>
        <dbReference type="Proteomes" id="UP001188597"/>
    </source>
</evidence>
<proteinExistence type="predicted"/>
<protein>
    <submittedName>
        <fullName evidence="1">Uncharacterized protein</fullName>
    </submittedName>
</protein>
<comment type="caution">
    <text evidence="1">The sequence shown here is derived from an EMBL/GenBank/DDBJ whole genome shotgun (WGS) entry which is preliminary data.</text>
</comment>
<dbReference type="EMBL" id="JAVXUP010000805">
    <property type="protein sequence ID" value="KAK3020611.1"/>
    <property type="molecule type" value="Genomic_DNA"/>
</dbReference>
<organism evidence="1 2">
    <name type="scientific">Escallonia herrerae</name>
    <dbReference type="NCBI Taxonomy" id="1293975"/>
    <lineage>
        <taxon>Eukaryota</taxon>
        <taxon>Viridiplantae</taxon>
        <taxon>Streptophyta</taxon>
        <taxon>Embryophyta</taxon>
        <taxon>Tracheophyta</taxon>
        <taxon>Spermatophyta</taxon>
        <taxon>Magnoliopsida</taxon>
        <taxon>eudicotyledons</taxon>
        <taxon>Gunneridae</taxon>
        <taxon>Pentapetalae</taxon>
        <taxon>asterids</taxon>
        <taxon>campanulids</taxon>
        <taxon>Escalloniales</taxon>
        <taxon>Escalloniaceae</taxon>
        <taxon>Escallonia</taxon>
    </lineage>
</organism>